<dbReference type="STRING" id="1318466.BN85412670"/>
<dbReference type="InterPro" id="IPR003445">
    <property type="entry name" value="Cat_transpt"/>
</dbReference>
<dbReference type="HOGENOM" id="CLU_026429_0_1_14"/>
<feature type="transmembrane region" description="Helical" evidence="8">
    <location>
        <begin position="128"/>
        <end position="148"/>
    </location>
</feature>
<keyword evidence="3" id="KW-1003">Cell membrane</keyword>
<dbReference type="PANTHER" id="PTHR32024">
    <property type="entry name" value="TRK SYSTEM POTASSIUM UPTAKE PROTEIN TRKG-RELATED"/>
    <property type="match status" value="1"/>
</dbReference>
<dbReference type="PANTHER" id="PTHR32024:SF1">
    <property type="entry name" value="KTR SYSTEM POTASSIUM UPTAKE PROTEIN B"/>
    <property type="match status" value="1"/>
</dbReference>
<sequence length="434" mass="47851">MRKIKMTPYMIIALSFFTVIILGTILLKLPITLKEHGSLSWIDAFFTSTSLITITGLTPVLDLGSSFTIFGKVVIACMIQIGGLSVLTLTVYIMTLIGSKIGFNNRAILKESLNQNSLQGLVKLVKRIIMISFIIEFIGFIINLFIFIPTMDNTYHAIGVSAFHAISAFNNAGLEILGFNNHFLNYHNNLLFNINTGVLSILGGLGVIVIYEVMKKRSWKKLSIQTKITLKMTLGLLIMGTVLFKLIEQNQMTFLEVSFLSINTRTAGFLTVDLTKVKSLSIAIIIPLMFIGAGPMSTGGGIKVTTLYVMLKSLFSFGRGSQTLTHKRLITDETKIKAFVLIQSAMILIGISTFLLLAFEETNIQTALFESVSAFSNTGMTLNFTHKIGLGSKTILILMMYIGRIGPLTILHLIYSKKASNSNLVYIDEKIVIG</sequence>
<dbReference type="GO" id="GO:0008324">
    <property type="term" value="F:monoatomic cation transmembrane transporter activity"/>
    <property type="evidence" value="ECO:0007669"/>
    <property type="project" value="InterPro"/>
</dbReference>
<reference evidence="9 10" key="1">
    <citation type="journal article" date="2013" name="J. Mol. Microbiol. Biotechnol.">
        <title>Analysis of the Complete Genomes of Acholeplasma brassicae , A. palmae and A. laidlawii and Their Comparison to the Obligate Parasites from ' Candidatus Phytoplasma'.</title>
        <authorList>
            <person name="Kube M."/>
            <person name="Siewert C."/>
            <person name="Migdoll A.M."/>
            <person name="Duduk B."/>
            <person name="Holz S."/>
            <person name="Rabus R."/>
            <person name="Seemuller E."/>
            <person name="Mitrovic J."/>
            <person name="Muller I."/>
            <person name="Buttner C."/>
            <person name="Reinhardt R."/>
        </authorList>
    </citation>
    <scope>NUCLEOTIDE SEQUENCE [LARGE SCALE GENOMIC DNA]</scope>
    <source>
        <strain evidence="9 10">J233</strain>
    </source>
</reference>
<evidence type="ECO:0000313" key="9">
    <source>
        <dbReference type="EMBL" id="CCV64844.1"/>
    </source>
</evidence>
<feature type="transmembrane region" description="Helical" evidence="8">
    <location>
        <begin position="280"/>
        <end position="302"/>
    </location>
</feature>
<dbReference type="Pfam" id="PF02386">
    <property type="entry name" value="TrkH"/>
    <property type="match status" value="1"/>
</dbReference>
<organism evidence="9 10">
    <name type="scientific">Alteracholeplasma palmae (strain ATCC 49389 / J233)</name>
    <name type="common">Acholeplasma palmae</name>
    <dbReference type="NCBI Taxonomy" id="1318466"/>
    <lineage>
        <taxon>Bacteria</taxon>
        <taxon>Bacillati</taxon>
        <taxon>Mycoplasmatota</taxon>
        <taxon>Mollicutes</taxon>
        <taxon>Acholeplasmatales</taxon>
        <taxon>Acholeplasmataceae</taxon>
        <taxon>Acholeplasma</taxon>
    </lineage>
</organism>
<evidence type="ECO:0000256" key="8">
    <source>
        <dbReference type="SAM" id="Phobius"/>
    </source>
</evidence>
<keyword evidence="7 8" id="KW-0472">Membrane</keyword>
<evidence type="ECO:0000256" key="6">
    <source>
        <dbReference type="ARBA" id="ARBA00023065"/>
    </source>
</evidence>
<evidence type="ECO:0000256" key="7">
    <source>
        <dbReference type="ARBA" id="ARBA00023136"/>
    </source>
</evidence>
<dbReference type="Proteomes" id="UP000032740">
    <property type="component" value="Chromosome"/>
</dbReference>
<keyword evidence="5 8" id="KW-1133">Transmembrane helix</keyword>
<evidence type="ECO:0000256" key="2">
    <source>
        <dbReference type="ARBA" id="ARBA00022448"/>
    </source>
</evidence>
<evidence type="ECO:0000313" key="10">
    <source>
        <dbReference type="Proteomes" id="UP000032740"/>
    </source>
</evidence>
<feature type="transmembrane region" description="Helical" evidence="8">
    <location>
        <begin position="230"/>
        <end position="247"/>
    </location>
</feature>
<keyword evidence="2" id="KW-0813">Transport</keyword>
<dbReference type="GO" id="GO:0030001">
    <property type="term" value="P:metal ion transport"/>
    <property type="evidence" value="ECO:0007669"/>
    <property type="project" value="UniProtKB-ARBA"/>
</dbReference>
<feature type="transmembrane region" description="Helical" evidence="8">
    <location>
        <begin position="6"/>
        <end position="27"/>
    </location>
</feature>
<feature type="transmembrane region" description="Helical" evidence="8">
    <location>
        <begin position="190"/>
        <end position="210"/>
    </location>
</feature>
<dbReference type="RefSeq" id="WP_030003727.1">
    <property type="nucleotide sequence ID" value="NC_022538.1"/>
</dbReference>
<dbReference type="KEGG" id="apal:BN85412670"/>
<keyword evidence="6" id="KW-0406">Ion transport</keyword>
<dbReference type="EMBL" id="FO681347">
    <property type="protein sequence ID" value="CCV64844.1"/>
    <property type="molecule type" value="Genomic_DNA"/>
</dbReference>
<gene>
    <name evidence="9" type="primary">trkG</name>
    <name evidence="9" type="ORF">BN85412670</name>
</gene>
<comment type="subcellular location">
    <subcellularLocation>
        <location evidence="1">Cell membrane</location>
        <topology evidence="1">Multi-pass membrane protein</topology>
    </subcellularLocation>
</comment>
<evidence type="ECO:0000256" key="1">
    <source>
        <dbReference type="ARBA" id="ARBA00004651"/>
    </source>
</evidence>
<keyword evidence="10" id="KW-1185">Reference proteome</keyword>
<dbReference type="AlphaFoldDB" id="U4KLK6"/>
<accession>U4KLK6</accession>
<feature type="transmembrane region" description="Helical" evidence="8">
    <location>
        <begin position="73"/>
        <end position="97"/>
    </location>
</feature>
<keyword evidence="4 8" id="KW-0812">Transmembrane</keyword>
<feature type="transmembrane region" description="Helical" evidence="8">
    <location>
        <begin position="338"/>
        <end position="359"/>
    </location>
</feature>
<evidence type="ECO:0000256" key="3">
    <source>
        <dbReference type="ARBA" id="ARBA00022475"/>
    </source>
</evidence>
<evidence type="ECO:0000256" key="5">
    <source>
        <dbReference type="ARBA" id="ARBA00022989"/>
    </source>
</evidence>
<evidence type="ECO:0000256" key="4">
    <source>
        <dbReference type="ARBA" id="ARBA00022692"/>
    </source>
</evidence>
<proteinExistence type="predicted"/>
<name>U4KLK6_ALTPJ</name>
<feature type="transmembrane region" description="Helical" evidence="8">
    <location>
        <begin position="39"/>
        <end position="61"/>
    </location>
</feature>
<dbReference type="OrthoDB" id="9810952at2"/>
<feature type="transmembrane region" description="Helical" evidence="8">
    <location>
        <begin position="395"/>
        <end position="415"/>
    </location>
</feature>
<protein>
    <submittedName>
        <fullName evidence="9">Trk system potassium uptake protein TrkG</fullName>
    </submittedName>
</protein>
<dbReference type="GO" id="GO:0005886">
    <property type="term" value="C:plasma membrane"/>
    <property type="evidence" value="ECO:0007669"/>
    <property type="project" value="UniProtKB-SubCell"/>
</dbReference>